<dbReference type="RefSeq" id="WP_037933962.1">
    <property type="nucleotide sequence ID" value="NZ_JBFADL010000019.1"/>
</dbReference>
<dbReference type="Proteomes" id="UP000028341">
    <property type="component" value="Unassembled WGS sequence"/>
</dbReference>
<evidence type="ECO:0000256" key="1">
    <source>
        <dbReference type="SAM" id="MobiDB-lite"/>
    </source>
</evidence>
<feature type="domain" description="Pyrrolo-quinoline quinone repeat" evidence="3">
    <location>
        <begin position="367"/>
        <end position="493"/>
    </location>
</feature>
<evidence type="ECO:0000256" key="2">
    <source>
        <dbReference type="SAM" id="Phobius"/>
    </source>
</evidence>
<dbReference type="EMBL" id="JFCB01000012">
    <property type="protein sequence ID" value="KES06143.1"/>
    <property type="molecule type" value="Genomic_DNA"/>
</dbReference>
<dbReference type="SUPFAM" id="SSF50998">
    <property type="entry name" value="Quinoprotein alcohol dehydrogenase-like"/>
    <property type="match status" value="1"/>
</dbReference>
<accession>A0A081XRH0</accession>
<feature type="region of interest" description="Disordered" evidence="1">
    <location>
        <begin position="1"/>
        <end position="109"/>
    </location>
</feature>
<feature type="compositionally biased region" description="Basic and acidic residues" evidence="1">
    <location>
        <begin position="135"/>
        <end position="153"/>
    </location>
</feature>
<dbReference type="InterPro" id="IPR015943">
    <property type="entry name" value="WD40/YVTN_repeat-like_dom_sf"/>
</dbReference>
<feature type="transmembrane region" description="Helical" evidence="2">
    <location>
        <begin position="112"/>
        <end position="132"/>
    </location>
</feature>
<dbReference type="STRING" id="55952.BU52_15515"/>
<reference evidence="4 5" key="1">
    <citation type="submission" date="2014-02" db="EMBL/GenBank/DDBJ databases">
        <title>The genome announcement of Streptomyces toyocaensis NRRL15009.</title>
        <authorList>
            <person name="Hong H.-J."/>
            <person name="Kwun M.J."/>
        </authorList>
    </citation>
    <scope>NUCLEOTIDE SEQUENCE [LARGE SCALE GENOMIC DNA]</scope>
    <source>
        <strain evidence="4 5">NRRL 15009</strain>
    </source>
</reference>
<keyword evidence="2" id="KW-0472">Membrane</keyword>
<name>A0A081XRH0_STRTO</name>
<dbReference type="OrthoDB" id="3944519at2"/>
<dbReference type="PANTHER" id="PTHR34512">
    <property type="entry name" value="CELL SURFACE PROTEIN"/>
    <property type="match status" value="1"/>
</dbReference>
<feature type="compositionally biased region" description="Pro residues" evidence="1">
    <location>
        <begin position="17"/>
        <end position="41"/>
    </location>
</feature>
<sequence length="584" mass="61391">MTQPPNQPPQGGFGAPQDPPPGGGFGPPQTPPPPQGPPAGAPQPGYGYPQQPLQQPGSYTSGPYASGPYGQPQQPGPYGQPGYGYPQPQFPGAPGTPPGGSGSRNPFKGRPALVAGAAVAALLVIGGTVWAVSGDDGKKDEKPVAKQTDDPKPDTSGGAPVNPGDGSGDGGEDPENLNEGRKDGESKVLWYKEAPDAPGSGADAPGMWITDRTAVKAAYKELSAYNVGDGKPTWKTIAFPQKICSVTAQKTSDDKVVIAYMSGSSDRAKCNQLQLVDLDTGEKGWTAKVDDGELFDSALSIEMSLTGNTLMVGRSQSGTAYDVRTGKKMFDAKRYGDAACFPAAFAGGERLIQVASCGAGGDNAHDEVRELDPKTGKVKWTYAYEKGWRVERAFSVDPVVIYATKDEDGDKKAWNIAAFTAGGTLRSQVAVDENFDPGCGWAILARDLQGCQGVVVEGDTLYLPTEATTGANEIVAISLDNGKERWRQSSPAQESMVPMKAEDGKLIAYVEPSYNAGGQVVALPLTGGSHKPAELMQNPQGVADIENSFFSKAIDWVDGRFYISTTRLTGNDESKEKLMLAYGK</sequence>
<evidence type="ECO:0000313" key="4">
    <source>
        <dbReference type="EMBL" id="KES06143.1"/>
    </source>
</evidence>
<feature type="compositionally biased region" description="Pro residues" evidence="1">
    <location>
        <begin position="88"/>
        <end position="97"/>
    </location>
</feature>
<dbReference type="PANTHER" id="PTHR34512:SF30">
    <property type="entry name" value="OUTER MEMBRANE PROTEIN ASSEMBLY FACTOR BAMB"/>
    <property type="match status" value="1"/>
</dbReference>
<dbReference type="AlphaFoldDB" id="A0A081XRH0"/>
<keyword evidence="5" id="KW-1185">Reference proteome</keyword>
<dbReference type="eggNOG" id="COG1520">
    <property type="taxonomic scope" value="Bacteria"/>
</dbReference>
<feature type="domain" description="Pyrrolo-quinoline quinone repeat" evidence="3">
    <location>
        <begin position="189"/>
        <end position="329"/>
    </location>
</feature>
<feature type="compositionally biased region" description="Low complexity" evidence="1">
    <location>
        <begin position="42"/>
        <end position="77"/>
    </location>
</feature>
<evidence type="ECO:0000313" key="5">
    <source>
        <dbReference type="Proteomes" id="UP000028341"/>
    </source>
</evidence>
<keyword evidence="2" id="KW-1133">Transmembrane helix</keyword>
<proteinExistence type="predicted"/>
<dbReference type="Pfam" id="PF13360">
    <property type="entry name" value="PQQ_2"/>
    <property type="match status" value="2"/>
</dbReference>
<dbReference type="Gene3D" id="2.130.10.10">
    <property type="entry name" value="YVTN repeat-like/Quinoprotein amine dehydrogenase"/>
    <property type="match status" value="1"/>
</dbReference>
<gene>
    <name evidence="4" type="ORF">BU52_15515</name>
</gene>
<evidence type="ECO:0000259" key="3">
    <source>
        <dbReference type="Pfam" id="PF13360"/>
    </source>
</evidence>
<keyword evidence="2" id="KW-0812">Transmembrane</keyword>
<dbReference type="InterPro" id="IPR002372">
    <property type="entry name" value="PQQ_rpt_dom"/>
</dbReference>
<organism evidence="4 5">
    <name type="scientific">Streptomyces toyocaensis</name>
    <dbReference type="NCBI Taxonomy" id="55952"/>
    <lineage>
        <taxon>Bacteria</taxon>
        <taxon>Bacillati</taxon>
        <taxon>Actinomycetota</taxon>
        <taxon>Actinomycetes</taxon>
        <taxon>Kitasatosporales</taxon>
        <taxon>Streptomycetaceae</taxon>
        <taxon>Streptomyces</taxon>
    </lineage>
</organism>
<dbReference type="InterPro" id="IPR011047">
    <property type="entry name" value="Quinoprotein_ADH-like_sf"/>
</dbReference>
<protein>
    <recommendedName>
        <fullName evidence="3">Pyrrolo-quinoline quinone repeat domain-containing protein</fullName>
    </recommendedName>
</protein>
<comment type="caution">
    <text evidence="4">The sequence shown here is derived from an EMBL/GenBank/DDBJ whole genome shotgun (WGS) entry which is preliminary data.</text>
</comment>
<feature type="region of interest" description="Disordered" evidence="1">
    <location>
        <begin position="132"/>
        <end position="183"/>
    </location>
</feature>